<feature type="domain" description="PWWP" evidence="5">
    <location>
        <begin position="267"/>
        <end position="333"/>
    </location>
</feature>
<dbReference type="GO" id="GO:0005634">
    <property type="term" value="C:nucleus"/>
    <property type="evidence" value="ECO:0007669"/>
    <property type="project" value="TreeGrafter"/>
</dbReference>
<dbReference type="PROSITE" id="PS50812">
    <property type="entry name" value="PWWP"/>
    <property type="match status" value="1"/>
</dbReference>
<dbReference type="PANTHER" id="PTHR15999">
    <property type="entry name" value="ZINC FINGER CW-TYPE PWWP DOMAIN PROTEIN 1"/>
    <property type="match status" value="1"/>
</dbReference>
<name>A0AA97LCU3_EUBMA</name>
<evidence type="ECO:0000256" key="3">
    <source>
        <dbReference type="ARBA" id="ARBA00022833"/>
    </source>
</evidence>
<evidence type="ECO:0000256" key="1">
    <source>
        <dbReference type="ARBA" id="ARBA00022723"/>
    </source>
</evidence>
<dbReference type="CTD" id="55063"/>
<accession>A0AA97LCU3</accession>
<dbReference type="SMART" id="SM00293">
    <property type="entry name" value="PWWP"/>
    <property type="match status" value="1"/>
</dbReference>
<feature type="region of interest" description="Disordered" evidence="4">
    <location>
        <begin position="396"/>
        <end position="512"/>
    </location>
</feature>
<reference evidence="8" key="1">
    <citation type="submission" date="2025-08" db="UniProtKB">
        <authorList>
            <consortium name="RefSeq"/>
        </authorList>
    </citation>
    <scope>IDENTIFICATION</scope>
    <source>
        <tissue evidence="8">Blood</tissue>
    </source>
</reference>
<evidence type="ECO:0000259" key="6">
    <source>
        <dbReference type="PROSITE" id="PS51050"/>
    </source>
</evidence>
<dbReference type="GO" id="GO:0008270">
    <property type="term" value="F:zinc ion binding"/>
    <property type="evidence" value="ECO:0007669"/>
    <property type="project" value="UniProtKB-KW"/>
</dbReference>
<dbReference type="KEGG" id="emc:129340373"/>
<feature type="compositionally biased region" description="Polar residues" evidence="4">
    <location>
        <begin position="495"/>
        <end position="505"/>
    </location>
</feature>
<dbReference type="GeneID" id="129340373"/>
<feature type="compositionally biased region" description="Basic and acidic residues" evidence="4">
    <location>
        <begin position="466"/>
        <end position="476"/>
    </location>
</feature>
<feature type="domain" description="CW-type" evidence="6">
    <location>
        <begin position="196"/>
        <end position="254"/>
    </location>
</feature>
<dbReference type="RefSeq" id="XP_054851118.1">
    <property type="nucleotide sequence ID" value="XM_054995143.1"/>
</dbReference>
<dbReference type="SUPFAM" id="SSF63748">
    <property type="entry name" value="Tudor/PWWP/MBT"/>
    <property type="match status" value="1"/>
</dbReference>
<dbReference type="CDD" id="cd20145">
    <property type="entry name" value="PWWP_ZCWPW1"/>
    <property type="match status" value="1"/>
</dbReference>
<evidence type="ECO:0000256" key="4">
    <source>
        <dbReference type="SAM" id="MobiDB-lite"/>
    </source>
</evidence>
<dbReference type="PROSITE" id="PS51050">
    <property type="entry name" value="ZF_CW"/>
    <property type="match status" value="1"/>
</dbReference>
<keyword evidence="7" id="KW-1185">Reference proteome</keyword>
<feature type="compositionally biased region" description="Basic residues" evidence="4">
    <location>
        <begin position="431"/>
        <end position="443"/>
    </location>
</feature>
<feature type="region of interest" description="Disordered" evidence="4">
    <location>
        <begin position="22"/>
        <end position="95"/>
    </location>
</feature>
<organism evidence="7 8">
    <name type="scientific">Eublepharis macularius</name>
    <name type="common">Leopard gecko</name>
    <name type="synonym">Cyrtodactylus macularius</name>
    <dbReference type="NCBI Taxonomy" id="481883"/>
    <lineage>
        <taxon>Eukaryota</taxon>
        <taxon>Metazoa</taxon>
        <taxon>Chordata</taxon>
        <taxon>Craniata</taxon>
        <taxon>Vertebrata</taxon>
        <taxon>Euteleostomi</taxon>
        <taxon>Lepidosauria</taxon>
        <taxon>Squamata</taxon>
        <taxon>Bifurcata</taxon>
        <taxon>Gekkota</taxon>
        <taxon>Eublepharidae</taxon>
        <taxon>Eublepharinae</taxon>
        <taxon>Eublepharis</taxon>
    </lineage>
</organism>
<proteinExistence type="predicted"/>
<feature type="compositionally biased region" description="Basic and acidic residues" evidence="4">
    <location>
        <begin position="34"/>
        <end position="43"/>
    </location>
</feature>
<dbReference type="Proteomes" id="UP001190640">
    <property type="component" value="Chromosome 12"/>
</dbReference>
<dbReference type="Pfam" id="PF00855">
    <property type="entry name" value="PWWP"/>
    <property type="match status" value="1"/>
</dbReference>
<keyword evidence="2" id="KW-0863">Zinc-finger</keyword>
<evidence type="ECO:0000259" key="5">
    <source>
        <dbReference type="PROSITE" id="PS50812"/>
    </source>
</evidence>
<dbReference type="AlphaFoldDB" id="A0AA97LCU3"/>
<evidence type="ECO:0000313" key="7">
    <source>
        <dbReference type="Proteomes" id="UP001190640"/>
    </source>
</evidence>
<keyword evidence="3" id="KW-0862">Zinc</keyword>
<dbReference type="InterPro" id="IPR011124">
    <property type="entry name" value="Znf_CW"/>
</dbReference>
<sequence>MASQNKNDELRKVSKRLFAPPLTKPYAPFAEGEPEIHRKREDGQTIPVPLNHSEVNGSSVKPIKAHYSKVNIRSQDKKQKRSTKEEKEAKHEEVSNITKNVDRKEDGYLTDSVFEEIVECVLKKSLAECMEDFKKIAPSVEERSLGRETLDASLPTREAVSGKGSRDEGEAMLLEAKQQELQPEKKIHSKLSLEEDKHETSWCVVWVQCSYPACEKWRRLSSDVDPSVLPENWSCSQNPDLQYNSCSIPEEMWSGSENEVVYAVYIPGSIVWAKQYGYPWWPGMVEADPDIGEYFLFSSRTDSLPSKYHVTFFGDSVTRAWISASMLRNFSEPNAEENCLAKPKRKSDRKNLESAQKMAKEAEQINIPERIRTFGFCSRFNGKDLKDLDNLTCHSRAKKTQDPGGGNESAVTSNKSLDKLFPGTSVVRPDGKHKKKTYVKRDKKSSSLSKKSQKKATPTKAVTEPKASKPEDDQKGPKKSFVVPRYKDTEAKRPSSCTDSSSANLLPSDHPIEKGSLDQVKTYLEAENNLVLTKVTMSHEELDELRAFGADEEEIFGSQEMAVFTEEKHYCPEDFSSVLFEE</sequence>
<keyword evidence="1" id="KW-0479">Metal-binding</keyword>
<protein>
    <submittedName>
        <fullName evidence="8">Zinc finger CW-type PWWP domain protein 1</fullName>
    </submittedName>
</protein>
<dbReference type="InterPro" id="IPR042778">
    <property type="entry name" value="ZCWPW1/ZCWPW2"/>
</dbReference>
<dbReference type="Pfam" id="PF07496">
    <property type="entry name" value="zf-CW"/>
    <property type="match status" value="1"/>
</dbReference>
<dbReference type="PANTHER" id="PTHR15999:SF2">
    <property type="entry name" value="ZINC FINGER CW-TYPE PWWP DOMAIN PROTEIN 1"/>
    <property type="match status" value="1"/>
</dbReference>
<dbReference type="Gene3D" id="3.30.40.100">
    <property type="match status" value="1"/>
</dbReference>
<evidence type="ECO:0000256" key="2">
    <source>
        <dbReference type="ARBA" id="ARBA00022771"/>
    </source>
</evidence>
<evidence type="ECO:0000313" key="8">
    <source>
        <dbReference type="RefSeq" id="XP_054851118.1"/>
    </source>
</evidence>
<gene>
    <name evidence="8" type="primary">ZCWPW1</name>
</gene>
<feature type="compositionally biased region" description="Basic and acidic residues" evidence="4">
    <location>
        <begin position="74"/>
        <end position="95"/>
    </location>
</feature>
<dbReference type="Gene3D" id="2.30.30.140">
    <property type="match status" value="1"/>
</dbReference>
<dbReference type="InterPro" id="IPR000313">
    <property type="entry name" value="PWWP_dom"/>
</dbReference>